<evidence type="ECO:0000256" key="1">
    <source>
        <dbReference type="SAM" id="SignalP"/>
    </source>
</evidence>
<evidence type="ECO:0000313" key="2">
    <source>
        <dbReference type="EMBL" id="KAH8493453.1"/>
    </source>
</evidence>
<dbReference type="EMBL" id="JACEGQ020000011">
    <property type="protein sequence ID" value="KAH8493453.1"/>
    <property type="molecule type" value="Genomic_DNA"/>
</dbReference>
<comment type="caution">
    <text evidence="2">The sequence shown here is derived from an EMBL/GenBank/DDBJ whole genome shotgun (WGS) entry which is preliminary data.</text>
</comment>
<keyword evidence="1" id="KW-0732">Signal</keyword>
<evidence type="ECO:0000313" key="3">
    <source>
        <dbReference type="Proteomes" id="UP000807159"/>
    </source>
</evidence>
<dbReference type="AlphaFoldDB" id="A0A8T2XM41"/>
<organism evidence="2 3">
    <name type="scientific">Populus deltoides</name>
    <name type="common">Eastern poplar</name>
    <name type="synonym">Eastern cottonwood</name>
    <dbReference type="NCBI Taxonomy" id="3696"/>
    <lineage>
        <taxon>Eukaryota</taxon>
        <taxon>Viridiplantae</taxon>
        <taxon>Streptophyta</taxon>
        <taxon>Embryophyta</taxon>
        <taxon>Tracheophyta</taxon>
        <taxon>Spermatophyta</taxon>
        <taxon>Magnoliopsida</taxon>
        <taxon>eudicotyledons</taxon>
        <taxon>Gunneridae</taxon>
        <taxon>Pentapetalae</taxon>
        <taxon>rosids</taxon>
        <taxon>fabids</taxon>
        <taxon>Malpighiales</taxon>
        <taxon>Salicaceae</taxon>
        <taxon>Saliceae</taxon>
        <taxon>Populus</taxon>
    </lineage>
</organism>
<reference evidence="2" key="1">
    <citation type="journal article" date="2021" name="J. Hered.">
        <title>Genome Assembly of Salicaceae Populus deltoides (Eastern Cottonwood) I-69 Based on Nanopore Sequencing and Hi-C Technologies.</title>
        <authorList>
            <person name="Bai S."/>
            <person name="Wu H."/>
            <person name="Zhang J."/>
            <person name="Pan Z."/>
            <person name="Zhao W."/>
            <person name="Li Z."/>
            <person name="Tong C."/>
        </authorList>
    </citation>
    <scope>NUCLEOTIDE SEQUENCE</scope>
    <source>
        <tissue evidence="2">Leaf</tissue>
    </source>
</reference>
<accession>A0A8T2XM41</accession>
<sequence>MVEQMHLLTQMMWIVQVLAKLLSQDVFLNHFHSKGFLKCVAYNFSIQQLRPSFMQRNSSLGCLFSVICHVSHSPINRWSFIAEDCRKYSSMQLASEGIEFSGGFSPETLDVRSEWMFDPKCLSTLRWCTICDFSRLQSELSHKVQSINLWLKEVEETFELPPCLYTCESLTMLKEQIMHDCRWENVQAICIDAPMPRELKIIDEMDSDDDGDSNYENDTNDSQHDASFCQFDTFLLPYKIILIIQKQFLPVVSNE</sequence>
<feature type="chain" id="PRO_5035789762" evidence="1">
    <location>
        <begin position="20"/>
        <end position="255"/>
    </location>
</feature>
<gene>
    <name evidence="2" type="ORF">H0E87_020265</name>
</gene>
<dbReference type="Proteomes" id="UP000807159">
    <property type="component" value="Chromosome 11"/>
</dbReference>
<keyword evidence="3" id="KW-1185">Reference proteome</keyword>
<proteinExistence type="predicted"/>
<protein>
    <submittedName>
        <fullName evidence="2">Uncharacterized protein</fullName>
    </submittedName>
</protein>
<feature type="signal peptide" evidence="1">
    <location>
        <begin position="1"/>
        <end position="19"/>
    </location>
</feature>
<name>A0A8T2XM41_POPDE</name>